<feature type="domain" description="VOC" evidence="1">
    <location>
        <begin position="140"/>
        <end position="252"/>
    </location>
</feature>
<accession>A0A1U6HJQ0</accession>
<dbReference type="SUPFAM" id="SSF54593">
    <property type="entry name" value="Glyoxalase/Bleomycin resistance protein/Dihydroxybiphenyl dioxygenase"/>
    <property type="match status" value="1"/>
</dbReference>
<keyword evidence="2" id="KW-0560">Oxidoreductase</keyword>
<dbReference type="CDD" id="cd08362">
    <property type="entry name" value="BphC5-RrK37_N_like"/>
    <property type="match status" value="1"/>
</dbReference>
<keyword evidence="3" id="KW-1185">Reference proteome</keyword>
<reference evidence="3" key="1">
    <citation type="submission" date="2017-02" db="EMBL/GenBank/DDBJ databases">
        <authorList>
            <person name="Varghese N."/>
            <person name="Submissions S."/>
        </authorList>
    </citation>
    <scope>NUCLEOTIDE SEQUENCE [LARGE SCALE GENOMIC DNA]</scope>
    <source>
        <strain evidence="3">SM117</strain>
    </source>
</reference>
<dbReference type="Gene3D" id="3.10.180.10">
    <property type="entry name" value="2,3-Dihydroxybiphenyl 1,2-Dioxygenase, domain 1"/>
    <property type="match status" value="2"/>
</dbReference>
<dbReference type="EMBL" id="FVZE01000002">
    <property type="protein sequence ID" value="SLJ96036.1"/>
    <property type="molecule type" value="Genomic_DNA"/>
</dbReference>
<dbReference type="RefSeq" id="WP_079730170.1">
    <property type="nucleotide sequence ID" value="NZ_FVZE01000002.1"/>
</dbReference>
<dbReference type="PROSITE" id="PS51819">
    <property type="entry name" value="VOC"/>
    <property type="match status" value="2"/>
</dbReference>
<dbReference type="InterPro" id="IPR051332">
    <property type="entry name" value="Fosfomycin_Res_Enzymes"/>
</dbReference>
<gene>
    <name evidence="2" type="ORF">SAMN06295987_102594</name>
</gene>
<evidence type="ECO:0000313" key="2">
    <source>
        <dbReference type="EMBL" id="SLJ96036.1"/>
    </source>
</evidence>
<sequence length="302" mass="33201">MTASVNDLQYVALAVPDLAAERTFFSNTWGLEEVAEVDGMVYLATAASPHPYVIRLRQDDEKKTDLIGFTANSSADVDALFAQVKASGAKIIAEPGPASGPGGGYAFRFFDPDGRAVEIIADTIPRAIRTVEEHEAIPLQISHVVLHSPQHGELERWYREVLGFRLTDWLGDFMVFLRCNPAHHRLAILPGPPALNHIAFDVASIDALMKGLGRMTKAGVHLQWGPGRHTAGNNTFSYYSTPNDNTVEYTSDLETVDEESWQPTVYKPGIEVMDQWGTGRIIPGNRPHAEMAPDKGLWQVPA</sequence>
<organism evidence="2 3">
    <name type="scientific">Novosphingobium mathurense</name>
    <dbReference type="NCBI Taxonomy" id="428990"/>
    <lineage>
        <taxon>Bacteria</taxon>
        <taxon>Pseudomonadati</taxon>
        <taxon>Pseudomonadota</taxon>
        <taxon>Alphaproteobacteria</taxon>
        <taxon>Sphingomonadales</taxon>
        <taxon>Sphingomonadaceae</taxon>
        <taxon>Novosphingobium</taxon>
    </lineage>
</organism>
<dbReference type="PANTHER" id="PTHR36113:SF3">
    <property type="entry name" value="SLL5075 PROTEIN"/>
    <property type="match status" value="1"/>
</dbReference>
<dbReference type="GO" id="GO:0051213">
    <property type="term" value="F:dioxygenase activity"/>
    <property type="evidence" value="ECO:0007669"/>
    <property type="project" value="UniProtKB-KW"/>
</dbReference>
<dbReference type="InterPro" id="IPR029068">
    <property type="entry name" value="Glyas_Bleomycin-R_OHBP_Dase"/>
</dbReference>
<dbReference type="InterPro" id="IPR004360">
    <property type="entry name" value="Glyas_Fos-R_dOase_dom"/>
</dbReference>
<feature type="domain" description="VOC" evidence="1">
    <location>
        <begin position="7"/>
        <end position="122"/>
    </location>
</feature>
<protein>
    <submittedName>
        <fullName evidence="2">2,3-dihydroxy-p-cumate/2,3-dihydroxybenzoate 3,4-dioxygenase</fullName>
    </submittedName>
</protein>
<dbReference type="Pfam" id="PF00903">
    <property type="entry name" value="Glyoxalase"/>
    <property type="match status" value="2"/>
</dbReference>
<evidence type="ECO:0000313" key="3">
    <source>
        <dbReference type="Proteomes" id="UP000190989"/>
    </source>
</evidence>
<name>A0A1U6HJQ0_9SPHN</name>
<dbReference type="AlphaFoldDB" id="A0A1U6HJQ0"/>
<dbReference type="STRING" id="428990.SAMN06295987_102594"/>
<evidence type="ECO:0000259" key="1">
    <source>
        <dbReference type="PROSITE" id="PS51819"/>
    </source>
</evidence>
<dbReference type="Proteomes" id="UP000190989">
    <property type="component" value="Unassembled WGS sequence"/>
</dbReference>
<dbReference type="InterPro" id="IPR037523">
    <property type="entry name" value="VOC_core"/>
</dbReference>
<keyword evidence="2" id="KW-0223">Dioxygenase</keyword>
<dbReference type="PANTHER" id="PTHR36113">
    <property type="entry name" value="LYASE, PUTATIVE-RELATED-RELATED"/>
    <property type="match status" value="1"/>
</dbReference>
<proteinExistence type="predicted"/>